<keyword evidence="9" id="KW-0418">Kinase</keyword>
<dbReference type="InterPro" id="IPR013815">
    <property type="entry name" value="ATP_grasp_subdomain_1"/>
</dbReference>
<dbReference type="InterPro" id="IPR002192">
    <property type="entry name" value="PPDK_AMP/ATP-bd"/>
</dbReference>
<evidence type="ECO:0000256" key="5">
    <source>
        <dbReference type="ARBA" id="ARBA00011996"/>
    </source>
</evidence>
<evidence type="ECO:0000313" key="19">
    <source>
        <dbReference type="Proteomes" id="UP000265618"/>
    </source>
</evidence>
<evidence type="ECO:0000256" key="4">
    <source>
        <dbReference type="ARBA" id="ARBA00007837"/>
    </source>
</evidence>
<evidence type="ECO:0000256" key="14">
    <source>
        <dbReference type="SAM" id="MobiDB-lite"/>
    </source>
</evidence>
<dbReference type="Gene3D" id="3.20.20.60">
    <property type="entry name" value="Phosphoenolpyruvate-binding domains"/>
    <property type="match status" value="1"/>
</dbReference>
<name>A0A9K3GJ10_9EUKA</name>
<evidence type="ECO:0000256" key="10">
    <source>
        <dbReference type="ARBA" id="ARBA00022840"/>
    </source>
</evidence>
<dbReference type="Proteomes" id="UP000265618">
    <property type="component" value="Unassembled WGS sequence"/>
</dbReference>
<dbReference type="PANTHER" id="PTHR43030">
    <property type="entry name" value="PHOSPHOENOLPYRUVATE SYNTHASE"/>
    <property type="match status" value="1"/>
</dbReference>
<dbReference type="InterPro" id="IPR040442">
    <property type="entry name" value="Pyrv_kinase-like_dom_sf"/>
</dbReference>
<dbReference type="Pfam" id="PF01326">
    <property type="entry name" value="PPDK_N"/>
    <property type="match status" value="1"/>
</dbReference>
<feature type="non-terminal residue" evidence="18">
    <location>
        <position position="1"/>
    </location>
</feature>
<dbReference type="InterPro" id="IPR015813">
    <property type="entry name" value="Pyrv/PenolPyrv_kinase-like_dom"/>
</dbReference>
<sequence length="859" mass="93743">SPILWFSDTHLSDLPRVGGKNASLGEMINSLSDKGIAIPDGFCVTAECYREYLTYNGLDSAMEAVLNELSTGTVSLSDAGQQIRDMILGGEIPAVVADSIVDAYSHLGAGEIVPVAVRSSATAEDLPQASFAGQQESFLNVRGVNELLQCCKRCFASLYTNRAIAYREENGFAHQQVALSIGVQCMVRADKGCAGVAFTLDTETGFPRVVLITGSWGLGESVVQGRVIPDKYMVFKPLLEPTESGVDRVPIIEKTLGTKEVEYVYSGAPGGGVDMVPVSEARQSVYTLSDKEVIQLSRWCCAIERHYGRPMDIEWAKDGEDGLLYILQARPETIESQKPRGRIGGYRLYDDGTEAEREREVLVEGCSVGGAIATGEVCIINDVKDSYRFKDGAILVTERTDPDWVPLMRRAAGIITDSGGTTSHAAIVSRELQVPAIVGTVTGTSALTDGQTVTLSCAEGVAGKVYKGALSYESWQADLSSVPETKTRIMLNMAMPDSALMWWQLPVKGIGLTRIEFIISAFIKVHPMALVHFEKVTDHAVRQEIETLTAAYPHKPEFFVEKLARGMAKIAASQYPEPVIVRMSDFKSNEYRSLLGGEVFEMEEANPMLGFRGASRYHRDQYKDGFKLECQALKRAREDMGLSNIIVMIPFCRTCTEAQQVLDVMAECGLVRGENGLQVYVMCEIPSNVILADQFSSLFDGFSIGSNDLTQLVLGVDRDSEMLSDIFDARDEAVKRSISDVIRVAHHYGRKVGICGQAPSDHPEFAAFLVEQGIDSISLNPDSVIGATDTVARAEAALQDKMEAIQGVHPHHLSDMERERKAEKEREREREGESASVKAVPHSVAEAAAGVGRKTQESI</sequence>
<evidence type="ECO:0000256" key="11">
    <source>
        <dbReference type="ARBA" id="ARBA00022842"/>
    </source>
</evidence>
<keyword evidence="11" id="KW-0460">Magnesium</keyword>
<dbReference type="SUPFAM" id="SSF51621">
    <property type="entry name" value="Phosphoenolpyruvate/pyruvate domain"/>
    <property type="match status" value="1"/>
</dbReference>
<evidence type="ECO:0000256" key="7">
    <source>
        <dbReference type="ARBA" id="ARBA00022723"/>
    </source>
</evidence>
<dbReference type="PANTHER" id="PTHR43030:SF1">
    <property type="entry name" value="PHOSPHOENOLPYRUVATE SYNTHASE"/>
    <property type="match status" value="1"/>
</dbReference>
<comment type="similarity">
    <text evidence="4">Belongs to the PEP-utilizing enzyme family.</text>
</comment>
<dbReference type="InterPro" id="IPR018274">
    <property type="entry name" value="PEP_util_AS"/>
</dbReference>
<feature type="compositionally biased region" description="Basic and acidic residues" evidence="14">
    <location>
        <begin position="812"/>
        <end position="833"/>
    </location>
</feature>
<comment type="function">
    <text evidence="2">Catalyzes the phosphorylation of pyruvate to phosphoenolpyruvate.</text>
</comment>
<evidence type="ECO:0000256" key="9">
    <source>
        <dbReference type="ARBA" id="ARBA00022777"/>
    </source>
</evidence>
<evidence type="ECO:0000256" key="12">
    <source>
        <dbReference type="ARBA" id="ARBA00033470"/>
    </source>
</evidence>
<dbReference type="NCBIfam" id="TIGR01418">
    <property type="entry name" value="PEP_synth"/>
    <property type="match status" value="1"/>
</dbReference>
<feature type="domain" description="PEP-utilising enzyme C-terminal" evidence="17">
    <location>
        <begin position="482"/>
        <end position="794"/>
    </location>
</feature>
<dbReference type="FunFam" id="3.30.1490.20:FF:000010">
    <property type="entry name" value="Phosphoenolpyruvate synthase"/>
    <property type="match status" value="1"/>
</dbReference>
<feature type="domain" description="PEP-utilising enzyme mobile" evidence="15">
    <location>
        <begin position="389"/>
        <end position="460"/>
    </location>
</feature>
<keyword evidence="10" id="KW-0067">ATP-binding</keyword>
<comment type="pathway">
    <text evidence="3">Carbohydrate biosynthesis; gluconeogenesis.</text>
</comment>
<keyword evidence="19" id="KW-1185">Reference proteome</keyword>
<evidence type="ECO:0000256" key="1">
    <source>
        <dbReference type="ARBA" id="ARBA00001946"/>
    </source>
</evidence>
<dbReference type="GO" id="GO:0005524">
    <property type="term" value="F:ATP binding"/>
    <property type="evidence" value="ECO:0007669"/>
    <property type="project" value="UniProtKB-KW"/>
</dbReference>
<dbReference type="NCBIfam" id="NF005057">
    <property type="entry name" value="PRK06464.1"/>
    <property type="match status" value="1"/>
</dbReference>
<evidence type="ECO:0000256" key="6">
    <source>
        <dbReference type="ARBA" id="ARBA00022679"/>
    </source>
</evidence>
<dbReference type="Gene3D" id="3.30.1490.20">
    <property type="entry name" value="ATP-grasp fold, A domain"/>
    <property type="match status" value="1"/>
</dbReference>
<dbReference type="EC" id="2.7.9.2" evidence="5"/>
<evidence type="ECO:0000259" key="15">
    <source>
        <dbReference type="Pfam" id="PF00391"/>
    </source>
</evidence>
<evidence type="ECO:0000313" key="18">
    <source>
        <dbReference type="EMBL" id="GIQ84763.1"/>
    </source>
</evidence>
<dbReference type="GO" id="GO:0046872">
    <property type="term" value="F:metal ion binding"/>
    <property type="evidence" value="ECO:0007669"/>
    <property type="project" value="UniProtKB-KW"/>
</dbReference>
<evidence type="ECO:0000256" key="2">
    <source>
        <dbReference type="ARBA" id="ARBA00002988"/>
    </source>
</evidence>
<dbReference type="SUPFAM" id="SSF56059">
    <property type="entry name" value="Glutathione synthetase ATP-binding domain-like"/>
    <property type="match status" value="1"/>
</dbReference>
<dbReference type="Pfam" id="PF02896">
    <property type="entry name" value="PEP-utilizers_C"/>
    <property type="match status" value="1"/>
</dbReference>
<dbReference type="PROSITE" id="PS00742">
    <property type="entry name" value="PEP_ENZYMES_2"/>
    <property type="match status" value="1"/>
</dbReference>
<evidence type="ECO:0000259" key="16">
    <source>
        <dbReference type="Pfam" id="PF01326"/>
    </source>
</evidence>
<evidence type="ECO:0000259" key="17">
    <source>
        <dbReference type="Pfam" id="PF02896"/>
    </source>
</evidence>
<comment type="catalytic activity">
    <reaction evidence="13">
        <text>pyruvate + ATP + H2O = phosphoenolpyruvate + AMP + phosphate + 2 H(+)</text>
        <dbReference type="Rhea" id="RHEA:11364"/>
        <dbReference type="ChEBI" id="CHEBI:15361"/>
        <dbReference type="ChEBI" id="CHEBI:15377"/>
        <dbReference type="ChEBI" id="CHEBI:15378"/>
        <dbReference type="ChEBI" id="CHEBI:30616"/>
        <dbReference type="ChEBI" id="CHEBI:43474"/>
        <dbReference type="ChEBI" id="CHEBI:58702"/>
        <dbReference type="ChEBI" id="CHEBI:456215"/>
        <dbReference type="EC" id="2.7.9.2"/>
    </reaction>
</comment>
<dbReference type="PROSITE" id="PS00370">
    <property type="entry name" value="PEP_ENZYMES_PHOS_SITE"/>
    <property type="match status" value="1"/>
</dbReference>
<dbReference type="InterPro" id="IPR023151">
    <property type="entry name" value="PEP_util_CS"/>
</dbReference>
<dbReference type="Gene3D" id="3.50.30.10">
    <property type="entry name" value="Phosphohistidine domain"/>
    <property type="match status" value="1"/>
</dbReference>
<evidence type="ECO:0000256" key="13">
    <source>
        <dbReference type="ARBA" id="ARBA00047700"/>
    </source>
</evidence>
<accession>A0A9K3GJ10</accession>
<dbReference type="AlphaFoldDB" id="A0A9K3GJ10"/>
<dbReference type="OrthoDB" id="6123450at2759"/>
<dbReference type="InterPro" id="IPR006319">
    <property type="entry name" value="PEP_synth"/>
</dbReference>
<feature type="domain" description="Pyruvate phosphate dikinase AMP/ATP-binding" evidence="16">
    <location>
        <begin position="15"/>
        <end position="339"/>
    </location>
</feature>
<protein>
    <recommendedName>
        <fullName evidence="5">pyruvate, water dikinase</fullName>
        <ecNumber evidence="5">2.7.9.2</ecNumber>
    </recommendedName>
    <alternativeName>
        <fullName evidence="12">Pyruvate, water dikinase</fullName>
    </alternativeName>
</protein>
<dbReference type="GO" id="GO:0008986">
    <property type="term" value="F:pyruvate, water dikinase activity"/>
    <property type="evidence" value="ECO:0007669"/>
    <property type="project" value="UniProtKB-EC"/>
</dbReference>
<organism evidence="18 19">
    <name type="scientific">Kipferlia bialata</name>
    <dbReference type="NCBI Taxonomy" id="797122"/>
    <lineage>
        <taxon>Eukaryota</taxon>
        <taxon>Metamonada</taxon>
        <taxon>Carpediemonas-like organisms</taxon>
        <taxon>Kipferlia</taxon>
    </lineage>
</organism>
<proteinExistence type="inferred from homology"/>
<keyword evidence="8" id="KW-0547">Nucleotide-binding</keyword>
<dbReference type="EMBL" id="BDIP01001612">
    <property type="protein sequence ID" value="GIQ84763.1"/>
    <property type="molecule type" value="Genomic_DNA"/>
</dbReference>
<dbReference type="SUPFAM" id="SSF52009">
    <property type="entry name" value="Phosphohistidine domain"/>
    <property type="match status" value="1"/>
</dbReference>
<comment type="cofactor">
    <cofactor evidence="1">
        <name>Mg(2+)</name>
        <dbReference type="ChEBI" id="CHEBI:18420"/>
    </cofactor>
</comment>
<gene>
    <name evidence="18" type="ORF">KIPB_006317</name>
</gene>
<dbReference type="Pfam" id="PF00391">
    <property type="entry name" value="PEP-utilizers"/>
    <property type="match status" value="1"/>
</dbReference>
<evidence type="ECO:0000256" key="3">
    <source>
        <dbReference type="ARBA" id="ARBA00004742"/>
    </source>
</evidence>
<dbReference type="InterPro" id="IPR000121">
    <property type="entry name" value="PEP_util_C"/>
</dbReference>
<dbReference type="InterPro" id="IPR036637">
    <property type="entry name" value="Phosphohistidine_dom_sf"/>
</dbReference>
<comment type="caution">
    <text evidence="18">The sequence shown here is derived from an EMBL/GenBank/DDBJ whole genome shotgun (WGS) entry which is preliminary data.</text>
</comment>
<reference evidence="18 19" key="1">
    <citation type="journal article" date="2018" name="PLoS ONE">
        <title>The draft genome of Kipferlia bialata reveals reductive genome evolution in fornicate parasites.</title>
        <authorList>
            <person name="Tanifuji G."/>
            <person name="Takabayashi S."/>
            <person name="Kume K."/>
            <person name="Takagi M."/>
            <person name="Nakayama T."/>
            <person name="Kamikawa R."/>
            <person name="Inagaki Y."/>
            <person name="Hashimoto T."/>
        </authorList>
    </citation>
    <scope>NUCLEOTIDE SEQUENCE [LARGE SCALE GENOMIC DNA]</scope>
    <source>
        <strain evidence="18">NY0173</strain>
    </source>
</reference>
<dbReference type="InterPro" id="IPR008279">
    <property type="entry name" value="PEP-util_enz_mobile_dom"/>
</dbReference>
<evidence type="ECO:0000256" key="8">
    <source>
        <dbReference type="ARBA" id="ARBA00022741"/>
    </source>
</evidence>
<keyword evidence="7" id="KW-0479">Metal-binding</keyword>
<dbReference type="Gene3D" id="3.30.470.20">
    <property type="entry name" value="ATP-grasp fold, B domain"/>
    <property type="match status" value="1"/>
</dbReference>
<feature type="region of interest" description="Disordered" evidence="14">
    <location>
        <begin position="809"/>
        <end position="859"/>
    </location>
</feature>
<keyword evidence="6" id="KW-0808">Transferase</keyword>